<dbReference type="RefSeq" id="WP_220587261.1">
    <property type="nucleotide sequence ID" value="NZ_RKLQ01000001.1"/>
</dbReference>
<dbReference type="GO" id="GO:0016757">
    <property type="term" value="F:glycosyltransferase activity"/>
    <property type="evidence" value="ECO:0007669"/>
    <property type="project" value="TreeGrafter"/>
</dbReference>
<protein>
    <submittedName>
        <fullName evidence="1">Glycosyltransferase</fullName>
    </submittedName>
</protein>
<accession>A0A8J8C774</accession>
<name>A0A8J8C774_9EURY</name>
<sequence>MTELRVGVVGGTRLPGNVRTFLENVRRLLTDAGHDLNCDLLIREGCGEDVDGYTPVDPGLSETERAIGTLRTLTQVVTTYANEQEPDLLWQVTKFPLHGCATTIAGRRTGTPVLTRFAGDNFNEFRFSEGVSAVKAFALNNLFGRVPVHGSERVIVLGPHGRSEIKRRNDDIPVTEIPQPVDREKFSPVPAERERELARELGFPDEERIFLTVGRLTERKGMRTLVETAEELYGCGEPFRWYVIGDGPMRPELAATHGVEPLGRVDFVAMPDYYRAADLVVHPSLIEGLPNVLLEAAACGTPTVARNVGDSATAASASFEDDAELADLLTGEHDPATLGERFNPDRLREAYADALVETAGKK</sequence>
<dbReference type="Proteomes" id="UP000783863">
    <property type="component" value="Unassembled WGS sequence"/>
</dbReference>
<evidence type="ECO:0000313" key="2">
    <source>
        <dbReference type="Proteomes" id="UP000783863"/>
    </source>
</evidence>
<dbReference type="Pfam" id="PF13692">
    <property type="entry name" value="Glyco_trans_1_4"/>
    <property type="match status" value="1"/>
</dbReference>
<dbReference type="PANTHER" id="PTHR45947:SF3">
    <property type="entry name" value="SULFOQUINOVOSYL TRANSFERASE SQD2"/>
    <property type="match status" value="1"/>
</dbReference>
<organism evidence="1 2">
    <name type="scientific">Haloarcula salinisoli</name>
    <dbReference type="NCBI Taxonomy" id="2487746"/>
    <lineage>
        <taxon>Archaea</taxon>
        <taxon>Methanobacteriati</taxon>
        <taxon>Methanobacteriota</taxon>
        <taxon>Stenosarchaea group</taxon>
        <taxon>Halobacteria</taxon>
        <taxon>Halobacteriales</taxon>
        <taxon>Haloarculaceae</taxon>
        <taxon>Haloarcula</taxon>
    </lineage>
</organism>
<proteinExistence type="predicted"/>
<dbReference type="CDD" id="cd03801">
    <property type="entry name" value="GT4_PimA-like"/>
    <property type="match status" value="1"/>
</dbReference>
<dbReference type="EMBL" id="RKLQ01000001">
    <property type="protein sequence ID" value="MBX0303041.1"/>
    <property type="molecule type" value="Genomic_DNA"/>
</dbReference>
<keyword evidence="2" id="KW-1185">Reference proteome</keyword>
<comment type="caution">
    <text evidence="1">The sequence shown here is derived from an EMBL/GenBank/DDBJ whole genome shotgun (WGS) entry which is preliminary data.</text>
</comment>
<reference evidence="1" key="1">
    <citation type="submission" date="2021-06" db="EMBL/GenBank/DDBJ databases">
        <title>Halomicroarcula sp. F24A a new haloarchaeum isolated from saline soil.</title>
        <authorList>
            <person name="Duran-Viseras A."/>
            <person name="Sanchez-Porro C."/>
            <person name="Ventosa A."/>
        </authorList>
    </citation>
    <scope>NUCLEOTIDE SEQUENCE</scope>
    <source>
        <strain evidence="1">F24A</strain>
    </source>
</reference>
<gene>
    <name evidence="1" type="ORF">EGD98_05065</name>
</gene>
<dbReference type="AlphaFoldDB" id="A0A8J8C774"/>
<dbReference type="PANTHER" id="PTHR45947">
    <property type="entry name" value="SULFOQUINOVOSYL TRANSFERASE SQD2"/>
    <property type="match status" value="1"/>
</dbReference>
<dbReference type="SUPFAM" id="SSF53756">
    <property type="entry name" value="UDP-Glycosyltransferase/glycogen phosphorylase"/>
    <property type="match status" value="1"/>
</dbReference>
<dbReference type="InterPro" id="IPR050194">
    <property type="entry name" value="Glycosyltransferase_grp1"/>
</dbReference>
<evidence type="ECO:0000313" key="1">
    <source>
        <dbReference type="EMBL" id="MBX0303041.1"/>
    </source>
</evidence>
<dbReference type="Gene3D" id="3.40.50.2000">
    <property type="entry name" value="Glycogen Phosphorylase B"/>
    <property type="match status" value="2"/>
</dbReference>